<dbReference type="KEGG" id="marz:MARA_40750"/>
<dbReference type="Proteomes" id="UP000467428">
    <property type="component" value="Chromosome"/>
</dbReference>
<geneLocation type="plasmid" evidence="2">
    <name>pjcm18538 dna</name>
</geneLocation>
<accession>A0A7I7S192</accession>
<dbReference type="RefSeq" id="WP_163920181.1">
    <property type="nucleotide sequence ID" value="NZ_AP022593.1"/>
</dbReference>
<name>A0A7I7S192_9MYCO</name>
<protein>
    <submittedName>
        <fullName evidence="1">Uncharacterized protein</fullName>
    </submittedName>
</protein>
<dbReference type="AlphaFoldDB" id="A0A7I7S192"/>
<dbReference type="EMBL" id="AP022593">
    <property type="protein sequence ID" value="BBY50607.1"/>
    <property type="molecule type" value="Genomic_DNA"/>
</dbReference>
<keyword evidence="2" id="KW-1185">Reference proteome</keyword>
<sequence length="102" mass="11801">MLFDDLSDPHRQPVRPWLHLQDDEIAPSVVEAERPNLVVWSSIWVKRPDALIRFDLVAVKGGTGLTWSLRVDDPPPDERFTKHMCQRIGELVNANLRYTYGH</sequence>
<evidence type="ECO:0000313" key="1">
    <source>
        <dbReference type="EMBL" id="BBY50607.1"/>
    </source>
</evidence>
<reference evidence="1 2" key="1">
    <citation type="journal article" date="2019" name="Emerg. Microbes Infect.">
        <title>Comprehensive subspecies identification of 175 nontuberculous mycobacteria species based on 7547 genomic profiles.</title>
        <authorList>
            <person name="Matsumoto Y."/>
            <person name="Kinjo T."/>
            <person name="Motooka D."/>
            <person name="Nabeya D."/>
            <person name="Jung N."/>
            <person name="Uechi K."/>
            <person name="Horii T."/>
            <person name="Iida T."/>
            <person name="Fujita J."/>
            <person name="Nakamura S."/>
        </authorList>
    </citation>
    <scope>NUCLEOTIDE SEQUENCE [LARGE SCALE GENOMIC DNA]</scope>
    <source>
        <strain evidence="1 2">JCM 18538</strain>
    </source>
</reference>
<evidence type="ECO:0000313" key="2">
    <source>
        <dbReference type="Proteomes" id="UP000467428"/>
    </source>
</evidence>
<gene>
    <name evidence="1" type="ORF">MARA_40750</name>
</gene>
<proteinExistence type="predicted"/>
<organism evidence="1 2">
    <name type="scientific">Mycolicibacterium arabiense</name>
    <dbReference type="NCBI Taxonomy" id="1286181"/>
    <lineage>
        <taxon>Bacteria</taxon>
        <taxon>Bacillati</taxon>
        <taxon>Actinomycetota</taxon>
        <taxon>Actinomycetes</taxon>
        <taxon>Mycobacteriales</taxon>
        <taxon>Mycobacteriaceae</taxon>
        <taxon>Mycolicibacterium</taxon>
    </lineage>
</organism>
<dbReference type="SUPFAM" id="SSF55961">
    <property type="entry name" value="Bet v1-like"/>
    <property type="match status" value="1"/>
</dbReference>